<evidence type="ECO:0000313" key="2">
    <source>
        <dbReference type="Proteomes" id="UP000824881"/>
    </source>
</evidence>
<organism evidence="1 2">
    <name type="scientific">Pleurotus cornucopiae</name>
    <name type="common">Cornucopia mushroom</name>
    <dbReference type="NCBI Taxonomy" id="5321"/>
    <lineage>
        <taxon>Eukaryota</taxon>
        <taxon>Fungi</taxon>
        <taxon>Dikarya</taxon>
        <taxon>Basidiomycota</taxon>
        <taxon>Agaricomycotina</taxon>
        <taxon>Agaricomycetes</taxon>
        <taxon>Agaricomycetidae</taxon>
        <taxon>Agaricales</taxon>
        <taxon>Pleurotineae</taxon>
        <taxon>Pleurotaceae</taxon>
        <taxon>Pleurotus</taxon>
    </lineage>
</organism>
<protein>
    <submittedName>
        <fullName evidence="1">Uncharacterized protein</fullName>
    </submittedName>
</protein>
<dbReference type="EMBL" id="WQMT02000002">
    <property type="protein sequence ID" value="KAG9225667.1"/>
    <property type="molecule type" value="Genomic_DNA"/>
</dbReference>
<proteinExistence type="predicted"/>
<sequence length="605" mass="68351">MPPSPHLSRAPTLARSFATRSTPQPRSRSRKFVRRAGYTALGLGGIWAADKEFNASAIARSFRTLWTCAAITVDYKLNFTKEKSDQIHLLHERVADRMYNLLTSNGGLYIKFGQAIGANAALLPEPMQAKFAKLFDDAPQVPYSTVLSVFQSEFGRPPSGPGGVFEIFEEQSVAAASIAQVHRAKLWPSEGDTEEKWVAVKIQKPDVGRQMEWDLGAYRVAMWFFENVAFDLPVYFVVGEYSADHLGFSDRVTDFINDHLRRELDFVQEAASSQETARFVASEPRLSQSVYIPKVYPEFSNKRIMTAEWIDGVRLSNRQAVRQLMGEEPSLADDGPLPLKGGTKAIMQTMVELFSAQIFSWGWVHCDPHPGNIIIRPHPSGDNKPQLVLLDHGLYVRLSEEFRRQYADLWRALLAGDFATLKDVTEQWGIGAPDIFASATLLKPVKLGGGKEKQKQIDELAKLSEYDQSILMKERLRGFLVDTDKMPKALVFLGRNMRIVQGNNQAFGSPVNRIRITGYWASRSLTTVDHHASLRDRLRESWFHFVFRSTMLILDGMFYWQMAVQSVRRAFGLKTENFEDELERMMQGVAKSNFGIEVSSSVFEG</sequence>
<name>A0ACB7J504_PLECO</name>
<gene>
    <name evidence="1" type="ORF">CCMSSC00406_0007524</name>
</gene>
<dbReference type="Proteomes" id="UP000824881">
    <property type="component" value="Unassembled WGS sequence"/>
</dbReference>
<comment type="caution">
    <text evidence="1">The sequence shown here is derived from an EMBL/GenBank/DDBJ whole genome shotgun (WGS) entry which is preliminary data.</text>
</comment>
<evidence type="ECO:0000313" key="1">
    <source>
        <dbReference type="EMBL" id="KAG9225667.1"/>
    </source>
</evidence>
<reference evidence="1 2" key="1">
    <citation type="journal article" date="2021" name="Appl. Environ. Microbiol.">
        <title>Genetic linkage and physical mapping for an oyster mushroom Pleurotus cornucopiae and QTL analysis for the trait cap color.</title>
        <authorList>
            <person name="Zhang Y."/>
            <person name="Gao W."/>
            <person name="Sonnenberg A."/>
            <person name="Chen Q."/>
            <person name="Zhang J."/>
            <person name="Huang C."/>
        </authorList>
    </citation>
    <scope>NUCLEOTIDE SEQUENCE [LARGE SCALE GENOMIC DNA]</scope>
    <source>
        <strain evidence="1">CCMSSC00406</strain>
    </source>
</reference>
<accession>A0ACB7J504</accession>
<keyword evidence="2" id="KW-1185">Reference proteome</keyword>